<evidence type="ECO:0000313" key="2">
    <source>
        <dbReference type="EMBL" id="KAK9733601.1"/>
    </source>
</evidence>
<dbReference type="Proteomes" id="UP001443914">
    <property type="component" value="Unassembled WGS sequence"/>
</dbReference>
<reference evidence="2" key="1">
    <citation type="submission" date="2024-03" db="EMBL/GenBank/DDBJ databases">
        <title>WGS assembly of Saponaria officinalis var. Norfolk2.</title>
        <authorList>
            <person name="Jenkins J."/>
            <person name="Shu S."/>
            <person name="Grimwood J."/>
            <person name="Barry K."/>
            <person name="Goodstein D."/>
            <person name="Schmutz J."/>
            <person name="Leebens-Mack J."/>
            <person name="Osbourn A."/>
        </authorList>
    </citation>
    <scope>NUCLEOTIDE SEQUENCE [LARGE SCALE GENOMIC DNA]</scope>
    <source>
        <strain evidence="2">JIC</strain>
    </source>
</reference>
<organism evidence="2 3">
    <name type="scientific">Saponaria officinalis</name>
    <name type="common">Common soapwort</name>
    <name type="synonym">Lychnis saponaria</name>
    <dbReference type="NCBI Taxonomy" id="3572"/>
    <lineage>
        <taxon>Eukaryota</taxon>
        <taxon>Viridiplantae</taxon>
        <taxon>Streptophyta</taxon>
        <taxon>Embryophyta</taxon>
        <taxon>Tracheophyta</taxon>
        <taxon>Spermatophyta</taxon>
        <taxon>Magnoliopsida</taxon>
        <taxon>eudicotyledons</taxon>
        <taxon>Gunneridae</taxon>
        <taxon>Pentapetalae</taxon>
        <taxon>Caryophyllales</taxon>
        <taxon>Caryophyllaceae</taxon>
        <taxon>Caryophylleae</taxon>
        <taxon>Saponaria</taxon>
    </lineage>
</organism>
<gene>
    <name evidence="2" type="ORF">RND81_04G077700</name>
</gene>
<proteinExistence type="predicted"/>
<dbReference type="AlphaFoldDB" id="A0AAW1LJV5"/>
<name>A0AAW1LJV5_SAPOF</name>
<evidence type="ECO:0000256" key="1">
    <source>
        <dbReference type="SAM" id="MobiDB-lite"/>
    </source>
</evidence>
<evidence type="ECO:0000313" key="3">
    <source>
        <dbReference type="Proteomes" id="UP001443914"/>
    </source>
</evidence>
<comment type="caution">
    <text evidence="2">The sequence shown here is derived from an EMBL/GenBank/DDBJ whole genome shotgun (WGS) entry which is preliminary data.</text>
</comment>
<accession>A0AAW1LJV5</accession>
<feature type="region of interest" description="Disordered" evidence="1">
    <location>
        <begin position="118"/>
        <end position="142"/>
    </location>
</feature>
<dbReference type="EMBL" id="JBDFQZ010000004">
    <property type="protein sequence ID" value="KAK9733601.1"/>
    <property type="molecule type" value="Genomic_DNA"/>
</dbReference>
<feature type="compositionally biased region" description="Polar residues" evidence="1">
    <location>
        <begin position="128"/>
        <end position="137"/>
    </location>
</feature>
<dbReference type="PANTHER" id="PTHR35726">
    <property type="entry name" value="GLUTAMIC ACID-RICH PROTEIN-LIKE"/>
    <property type="match status" value="1"/>
</dbReference>
<dbReference type="PANTHER" id="PTHR35726:SF4">
    <property type="entry name" value="GLUTAMIC ACID-RICH PROTEIN-LIKE"/>
    <property type="match status" value="1"/>
</dbReference>
<sequence length="168" mass="19407">MLHKSSSFKLKRPPLMERKNIEKKNIVNLSHFFLFEAVDDSEGEFDHSHNHNSMMMMGYGDEDDDDDDAESCSYDTWDSTSHVNDVCRGRYRTNNNHNNNIIVNDDDDDDDENVAYMRDDDDDHKSTSEVVSTANSHNSRKSCVDSNVGKKLSENDRNRLFWETCLAS</sequence>
<keyword evidence="3" id="KW-1185">Reference proteome</keyword>
<protein>
    <submittedName>
        <fullName evidence="2">Uncharacterized protein</fullName>
    </submittedName>
</protein>